<name>E6X953_CELAD</name>
<dbReference type="Proteomes" id="UP000008634">
    <property type="component" value="Chromosome"/>
</dbReference>
<dbReference type="HOGENOM" id="CLU_2988206_0_0_10"/>
<reference evidence="1 2" key="1">
    <citation type="journal article" date="2010" name="Stand. Genomic Sci.">
        <title>Complete genome sequence of Cellulophaga algicola type strain (IC166).</title>
        <authorList>
            <person name="Abt B."/>
            <person name="Lu M."/>
            <person name="Misra M."/>
            <person name="Han C."/>
            <person name="Nolan M."/>
            <person name="Lucas S."/>
            <person name="Hammon N."/>
            <person name="Deshpande S."/>
            <person name="Cheng J.F."/>
            <person name="Tapia R."/>
            <person name="Goodwin L."/>
            <person name="Pitluck S."/>
            <person name="Liolios K."/>
            <person name="Pagani I."/>
            <person name="Ivanova N."/>
            <person name="Mavromatis K."/>
            <person name="Ovchinikova G."/>
            <person name="Pati A."/>
            <person name="Chen A."/>
            <person name="Palaniappan K."/>
            <person name="Land M."/>
            <person name="Hauser L."/>
            <person name="Chang Y.J."/>
            <person name="Jeffries C.D."/>
            <person name="Detter J.C."/>
            <person name="Brambilla E."/>
            <person name="Rohde M."/>
            <person name="Tindall B.J."/>
            <person name="Goker M."/>
            <person name="Woyke T."/>
            <person name="Bristow J."/>
            <person name="Eisen J.A."/>
            <person name="Markowitz V."/>
            <person name="Hugenholtz P."/>
            <person name="Kyrpides N.C."/>
            <person name="Klenk H.P."/>
            <person name="Lapidus A."/>
        </authorList>
    </citation>
    <scope>NUCLEOTIDE SEQUENCE [LARGE SCALE GENOMIC DNA]</scope>
    <source>
        <strain evidence="2">DSM 14237 / IC166 / ACAM 630</strain>
    </source>
</reference>
<keyword evidence="2" id="KW-1185">Reference proteome</keyword>
<evidence type="ECO:0000313" key="2">
    <source>
        <dbReference type="Proteomes" id="UP000008634"/>
    </source>
</evidence>
<organism evidence="1 2">
    <name type="scientific">Cellulophaga algicola (strain DSM 14237 / IC166 / ACAM 630)</name>
    <dbReference type="NCBI Taxonomy" id="688270"/>
    <lineage>
        <taxon>Bacteria</taxon>
        <taxon>Pseudomonadati</taxon>
        <taxon>Bacteroidota</taxon>
        <taxon>Flavobacteriia</taxon>
        <taxon>Flavobacteriales</taxon>
        <taxon>Flavobacteriaceae</taxon>
        <taxon>Cellulophaga</taxon>
    </lineage>
</organism>
<sequence length="57" mass="6764">MFNEYFKATAKVFTISHTENIVALLGLHTQFLPYFKNYLPYCGFPHRGVISFYDIWL</sequence>
<proteinExistence type="predicted"/>
<dbReference type="KEGG" id="cao:Celal_3607"/>
<protein>
    <submittedName>
        <fullName evidence="1">Uncharacterized protein</fullName>
    </submittedName>
</protein>
<dbReference type="AlphaFoldDB" id="E6X953"/>
<dbReference type="EMBL" id="CP002453">
    <property type="protein sequence ID" value="ADV50863.1"/>
    <property type="molecule type" value="Genomic_DNA"/>
</dbReference>
<evidence type="ECO:0000313" key="1">
    <source>
        <dbReference type="EMBL" id="ADV50863.1"/>
    </source>
</evidence>
<gene>
    <name evidence="1" type="ordered locus">Celal_3607</name>
</gene>
<accession>E6X953</accession>